<comment type="caution">
    <text evidence="9">The sequence shown here is derived from an EMBL/GenBank/DDBJ whole genome shotgun (WGS) entry which is preliminary data.</text>
</comment>
<dbReference type="Gene3D" id="4.10.240.10">
    <property type="entry name" value="Zn(2)-C6 fungal-type DNA-binding domain"/>
    <property type="match status" value="1"/>
</dbReference>
<dbReference type="PROSITE" id="PS50048">
    <property type="entry name" value="ZN2_CY6_FUNGAL_2"/>
    <property type="match status" value="1"/>
</dbReference>
<dbReference type="InterPro" id="IPR036864">
    <property type="entry name" value="Zn2-C6_fun-type_DNA-bd_sf"/>
</dbReference>
<feature type="compositionally biased region" description="Acidic residues" evidence="7">
    <location>
        <begin position="1350"/>
        <end position="1362"/>
    </location>
</feature>
<dbReference type="GO" id="GO:0000981">
    <property type="term" value="F:DNA-binding transcription factor activity, RNA polymerase II-specific"/>
    <property type="evidence" value="ECO:0007669"/>
    <property type="project" value="InterPro"/>
</dbReference>
<protein>
    <recommendedName>
        <fullName evidence="8">Zn(2)-C6 fungal-type domain-containing protein</fullName>
    </recommendedName>
</protein>
<feature type="region of interest" description="Disordered" evidence="7">
    <location>
        <begin position="1350"/>
        <end position="1377"/>
    </location>
</feature>
<feature type="compositionally biased region" description="Basic and acidic residues" evidence="7">
    <location>
        <begin position="292"/>
        <end position="303"/>
    </location>
</feature>
<accession>A0A4Z1HQB2</accession>
<evidence type="ECO:0000256" key="2">
    <source>
        <dbReference type="ARBA" id="ARBA00022833"/>
    </source>
</evidence>
<sequence length="1502" mass="168274">MIKNGKREFDDLIAFPADGNVYVHVNNDDGGSHESMKPPNAYRHSLAKVRTGCNNCKARRVKCDETKPACIKCQRSGRACDGYPALIERWKPENHMIAVSASGMSAYNEYLLPDVFPPSQVPFYIYNRIPVSKDSLSGTFGQSQPESLFHPTGPTNNKTPSQTFSCQGSTPEGFQSQACSHPGCSKMLNDPFQLTRHEKLHPRAGISGEEEPRNLEYTILNKATANPVASVDHSSISAKALQNFNSSDNNGYQIEINGSASADSTTAGHPKCSYCDYEPGGPDQWKAGNLKAHQEHSHGISHDVKKRRRRNMAEGGIGSTKKNKIIAKEAVNIATVDVIESKNEEMRAIQARSLESFESDKRYQKSHRGEEIFPHKDHSLHQSGHHYDQEAEIVAASTRSHDDQITTEQLGRPGSSVFATDFESLASVQTYRDSGLGSSLPSQGSHSVTQDLPQAAKEEILTIICTDSELQLSLSNIASKISKPRFIRNIRRLLQLFILDLRETVTDTREKDAVNILERHAPWFATRLFDFSNPNRDADSRAMASYLDQEIDTKLLLEQYLASILGTKLLDAQIRDEAEKIDTAEMEVDNLIDIDYSNFPNVEHIKRFISGGSAFEVLRLNTSQFARNELPGPSLGNKSVHIEPKSPSHLDTNHISNFQRFRSILAKQARIVLVVQRFLKLIKAQSIVHSYFAVDQAKPDIFEIVSNSSDNNSSNETSEISPNTSITTSGDIESDTNDTDYDSDDLPDDPELSASAEERITNPKAYFDKLKSLEQQVFDNSGLFIHETGDSTGPAQDEALLCLPALGYHKYQTDYYLDIIKYSDSKLLLDLLVCHNRAHRAGNNLTALQENGYCAKHISLLVQDQQRAGVVRVIQIEIQTILDLVEIFKKFMRILPVSFTSGSFYNISAAEELDRLIEESDNSLVLTQKCLEILSITSISTLPDKASRLSDGFVWQLTTQVIELAILSYAGAHIQPFDTELVEKDIPSFHIPQRFKYHDNALNRLGGLSCTSNLGGLGVEICRRQLQCMDRLLGGKQPWVFHPFNHGSPDYKIRLSLSSNIEALTDLWGPSWKIMRSSLTNEIKQYDMGNGAIIPWTTRDGGKDTHLVPMNSEVFCHWIPFKSWDEKEVDAAQESLPRQHLLSSDILLIGAPNSYGLLVNEKCISSPERVLRIKSRLSDQQALRSPNTSRARRYVDSHAIQIQGSAMGFISGAGQITYKRRIGHTMKDALVERWRHGLRNPLDLEAYSGVEVSLCSRNARRRRLLKILASDTMVNYLRAVSFIWDDGVCEYSYLKALRCPKSFRKFWKAHKDWQTNIGDAISKCLDALEETGIDEDNQELSAFWVESFDAEGDSDGEDDDDSIGQPDSIKDNTTGGGIQSAVQNNIATGLPTPPNSLVSVDLDTCKFFEEWVVTLFRSEHTWTGFLEDSEESLTMVVVGKECLDFYDQDGSDAVVPLQRKPKDTLFYKPHYKLMNHYFPIVLQSLSKKRSTVVRRLSGMHTN</sequence>
<dbReference type="PANTHER" id="PTHR36206">
    <property type="entry name" value="ASPERCRYPTIN BIOSYNTHESIS CLUSTER-SPECIFIC TRANSCRIPTION REGULATOR ATNN-RELATED"/>
    <property type="match status" value="1"/>
</dbReference>
<evidence type="ECO:0000256" key="3">
    <source>
        <dbReference type="ARBA" id="ARBA00023015"/>
    </source>
</evidence>
<reference evidence="9 10" key="1">
    <citation type="submission" date="2017-12" db="EMBL/GenBank/DDBJ databases">
        <title>Comparative genomics of Botrytis spp.</title>
        <authorList>
            <person name="Valero-Jimenez C.A."/>
            <person name="Tapia P."/>
            <person name="Veloso J."/>
            <person name="Silva-Moreno E."/>
            <person name="Staats M."/>
            <person name="Valdes J.H."/>
            <person name="Van Kan J.A.L."/>
        </authorList>
    </citation>
    <scope>NUCLEOTIDE SEQUENCE [LARGE SCALE GENOMIC DNA]</scope>
    <source>
        <strain evidence="9 10">MUCL11595</strain>
    </source>
</reference>
<evidence type="ECO:0000256" key="5">
    <source>
        <dbReference type="ARBA" id="ARBA00023163"/>
    </source>
</evidence>
<evidence type="ECO:0000313" key="10">
    <source>
        <dbReference type="Proteomes" id="UP000297527"/>
    </source>
</evidence>
<evidence type="ECO:0000256" key="1">
    <source>
        <dbReference type="ARBA" id="ARBA00022723"/>
    </source>
</evidence>
<name>A0A4Z1HQB2_9HELO</name>
<feature type="region of interest" description="Disordered" evidence="7">
    <location>
        <begin position="707"/>
        <end position="758"/>
    </location>
</feature>
<dbReference type="OrthoDB" id="428577at2759"/>
<evidence type="ECO:0000259" key="8">
    <source>
        <dbReference type="PROSITE" id="PS50048"/>
    </source>
</evidence>
<evidence type="ECO:0000313" key="9">
    <source>
        <dbReference type="EMBL" id="TGO50951.1"/>
    </source>
</evidence>
<dbReference type="SUPFAM" id="SSF57701">
    <property type="entry name" value="Zn2/Cys6 DNA-binding domain"/>
    <property type="match status" value="1"/>
</dbReference>
<dbReference type="GO" id="GO:0003677">
    <property type="term" value="F:DNA binding"/>
    <property type="evidence" value="ECO:0007669"/>
    <property type="project" value="UniProtKB-KW"/>
</dbReference>
<feature type="compositionally biased region" description="Acidic residues" evidence="7">
    <location>
        <begin position="732"/>
        <end position="751"/>
    </location>
</feature>
<dbReference type="PROSITE" id="PS00028">
    <property type="entry name" value="ZINC_FINGER_C2H2_1"/>
    <property type="match status" value="1"/>
</dbReference>
<dbReference type="SMART" id="SM00066">
    <property type="entry name" value="GAL4"/>
    <property type="match status" value="1"/>
</dbReference>
<keyword evidence="3" id="KW-0805">Transcription regulation</keyword>
<feature type="region of interest" description="Disordered" evidence="7">
    <location>
        <begin position="287"/>
        <end position="319"/>
    </location>
</feature>
<keyword evidence="2" id="KW-0862">Zinc</keyword>
<dbReference type="PANTHER" id="PTHR36206:SF4">
    <property type="entry name" value="HYPOTHETICAL CONSERVED PROTEIN (EUROFUNG)-RELATED"/>
    <property type="match status" value="1"/>
</dbReference>
<dbReference type="InterPro" id="IPR052360">
    <property type="entry name" value="Transcr_Regulatory_Proteins"/>
</dbReference>
<keyword evidence="5" id="KW-0804">Transcription</keyword>
<keyword evidence="6" id="KW-0539">Nucleus</keyword>
<dbReference type="Proteomes" id="UP000297527">
    <property type="component" value="Unassembled WGS sequence"/>
</dbReference>
<keyword evidence="1" id="KW-0479">Metal-binding</keyword>
<keyword evidence="4" id="KW-0238">DNA-binding</keyword>
<dbReference type="Pfam" id="PF00172">
    <property type="entry name" value="Zn_clus"/>
    <property type="match status" value="1"/>
</dbReference>
<evidence type="ECO:0000256" key="4">
    <source>
        <dbReference type="ARBA" id="ARBA00023125"/>
    </source>
</evidence>
<feature type="domain" description="Zn(2)-C6 fungal-type" evidence="8">
    <location>
        <begin position="52"/>
        <end position="80"/>
    </location>
</feature>
<evidence type="ECO:0000256" key="7">
    <source>
        <dbReference type="SAM" id="MobiDB-lite"/>
    </source>
</evidence>
<organism evidence="9 10">
    <name type="scientific">Botryotinia convoluta</name>
    <dbReference type="NCBI Taxonomy" id="54673"/>
    <lineage>
        <taxon>Eukaryota</taxon>
        <taxon>Fungi</taxon>
        <taxon>Dikarya</taxon>
        <taxon>Ascomycota</taxon>
        <taxon>Pezizomycotina</taxon>
        <taxon>Leotiomycetes</taxon>
        <taxon>Helotiales</taxon>
        <taxon>Sclerotiniaceae</taxon>
        <taxon>Botryotinia</taxon>
    </lineage>
</organism>
<keyword evidence="10" id="KW-1185">Reference proteome</keyword>
<evidence type="ECO:0000256" key="6">
    <source>
        <dbReference type="ARBA" id="ARBA00023242"/>
    </source>
</evidence>
<dbReference type="InterPro" id="IPR013087">
    <property type="entry name" value="Znf_C2H2_type"/>
</dbReference>
<dbReference type="PROSITE" id="PS00463">
    <property type="entry name" value="ZN2_CY6_FUNGAL_1"/>
    <property type="match status" value="1"/>
</dbReference>
<proteinExistence type="predicted"/>
<feature type="compositionally biased region" description="Low complexity" evidence="7">
    <location>
        <begin position="707"/>
        <end position="725"/>
    </location>
</feature>
<gene>
    <name evidence="9" type="ORF">BCON_0172g00070</name>
</gene>
<dbReference type="InterPro" id="IPR001138">
    <property type="entry name" value="Zn2Cys6_DnaBD"/>
</dbReference>
<feature type="compositionally biased region" description="Polar residues" evidence="7">
    <location>
        <begin position="153"/>
        <end position="169"/>
    </location>
</feature>
<feature type="region of interest" description="Disordered" evidence="7">
    <location>
        <begin position="140"/>
        <end position="169"/>
    </location>
</feature>
<dbReference type="GO" id="GO:0008270">
    <property type="term" value="F:zinc ion binding"/>
    <property type="evidence" value="ECO:0007669"/>
    <property type="project" value="InterPro"/>
</dbReference>
<dbReference type="EMBL" id="PQXN01000172">
    <property type="protein sequence ID" value="TGO50951.1"/>
    <property type="molecule type" value="Genomic_DNA"/>
</dbReference>
<dbReference type="CDD" id="cd00067">
    <property type="entry name" value="GAL4"/>
    <property type="match status" value="1"/>
</dbReference>